<dbReference type="AlphaFoldDB" id="G8YS26"/>
<gene>
    <name evidence="2" type="primary">Piso0_000984</name>
    <name evidence="2" type="ORF">GNLVRS01_PISO0C08340g</name>
    <name evidence="3" type="ORF">GNLVRS01_PISO0D08407g</name>
</gene>
<accession>G8YS26</accession>
<evidence type="ECO:0000313" key="3">
    <source>
        <dbReference type="EMBL" id="CCE78949.1"/>
    </source>
</evidence>
<dbReference type="InParanoid" id="G8YS26"/>
<feature type="region of interest" description="Disordered" evidence="1">
    <location>
        <begin position="1"/>
        <end position="57"/>
    </location>
</feature>
<dbReference type="HOGENOM" id="CLU_2159335_0_0_1"/>
<evidence type="ECO:0000256" key="1">
    <source>
        <dbReference type="SAM" id="MobiDB-lite"/>
    </source>
</evidence>
<dbReference type="EMBL" id="FO082057">
    <property type="protein sequence ID" value="CCE78363.1"/>
    <property type="molecule type" value="Genomic_DNA"/>
</dbReference>
<sequence length="111" mass="11846">MSSSPTDSITHADNTSIKGLSTPRTNNPDTPSAGTFPKFAGESTSKTNDASESEVSVNNGKAVSVFDIALGIEQKLESLETLFSEKDKDINDRIDAILQRVSSLESKIKGK</sequence>
<organism evidence="2 4">
    <name type="scientific">Pichia sorbitophila (strain ATCC MYA-4447 / BCRC 22081 / CBS 7064 / NBRC 10061 / NRRL Y-12695)</name>
    <name type="common">Hybrid yeast</name>
    <dbReference type="NCBI Taxonomy" id="559304"/>
    <lineage>
        <taxon>Eukaryota</taxon>
        <taxon>Fungi</taxon>
        <taxon>Dikarya</taxon>
        <taxon>Ascomycota</taxon>
        <taxon>Saccharomycotina</taxon>
        <taxon>Pichiomycetes</taxon>
        <taxon>Debaryomycetaceae</taxon>
        <taxon>Millerozyma</taxon>
    </lineage>
</organism>
<reference evidence="4" key="2">
    <citation type="journal article" date="2012" name="G3 (Bethesda)">
        <title>Pichia sorbitophila, an interspecies yeast hybrid reveals early steps of genome resolution following polyploidization.</title>
        <authorList>
            <person name="Leh Louis V."/>
            <person name="Despons L."/>
            <person name="Friedrich A."/>
            <person name="Martin T."/>
            <person name="Durrens P."/>
            <person name="Casaregola S."/>
            <person name="Neuveglise C."/>
            <person name="Fairhead C."/>
            <person name="Marck C."/>
            <person name="Cruz J.A."/>
            <person name="Straub M.L."/>
            <person name="Kugler V."/>
            <person name="Sacerdot C."/>
            <person name="Uzunov Z."/>
            <person name="Thierry A."/>
            <person name="Weiss S."/>
            <person name="Bleykasten C."/>
            <person name="De Montigny J."/>
            <person name="Jacques N."/>
            <person name="Jung P."/>
            <person name="Lemaire M."/>
            <person name="Mallet S."/>
            <person name="Morel G."/>
            <person name="Richard G.F."/>
            <person name="Sarkar A."/>
            <person name="Savel G."/>
            <person name="Schacherer J."/>
            <person name="Seret M.L."/>
            <person name="Talla E."/>
            <person name="Samson G."/>
            <person name="Jubin C."/>
            <person name="Poulain J."/>
            <person name="Vacherie B."/>
            <person name="Barbe V."/>
            <person name="Pelletier E."/>
            <person name="Sherman D.J."/>
            <person name="Westhof E."/>
            <person name="Weissenbach J."/>
            <person name="Baret P.V."/>
            <person name="Wincker P."/>
            <person name="Gaillardin C."/>
            <person name="Dujon B."/>
            <person name="Souciet J.L."/>
        </authorList>
    </citation>
    <scope>NUCLEOTIDE SEQUENCE [LARGE SCALE GENOMIC DNA]</scope>
    <source>
        <strain evidence="4">ATCC MYA-4447 / BCRC 22081 / CBS 7064 / NBRC 10061 / NRRL Y-12695</strain>
    </source>
</reference>
<dbReference type="EMBL" id="FO082056">
    <property type="protein sequence ID" value="CCE78949.1"/>
    <property type="molecule type" value="Genomic_DNA"/>
</dbReference>
<dbReference type="Proteomes" id="UP000005222">
    <property type="component" value="Chromosome C"/>
</dbReference>
<evidence type="ECO:0000313" key="4">
    <source>
        <dbReference type="Proteomes" id="UP000005222"/>
    </source>
</evidence>
<feature type="compositionally biased region" description="Polar residues" evidence="1">
    <location>
        <begin position="1"/>
        <end position="33"/>
    </location>
</feature>
<evidence type="ECO:0000313" key="2">
    <source>
        <dbReference type="EMBL" id="CCE78363.1"/>
    </source>
</evidence>
<reference evidence="2" key="1">
    <citation type="submission" date="2011-10" db="EMBL/GenBank/DDBJ databases">
        <authorList>
            <person name="Genoscope - CEA"/>
        </authorList>
    </citation>
    <scope>NUCLEOTIDE SEQUENCE</scope>
</reference>
<keyword evidence="4" id="KW-1185">Reference proteome</keyword>
<proteinExistence type="predicted"/>
<protein>
    <submittedName>
        <fullName evidence="2">Piso0_000984 protein</fullName>
    </submittedName>
</protein>
<name>G8YS26_PICSO</name>
<dbReference type="eggNOG" id="ENOG502RQD0">
    <property type="taxonomic scope" value="Eukaryota"/>
</dbReference>
<dbReference type="Proteomes" id="UP000005222">
    <property type="component" value="Chromosome D"/>
</dbReference>
<feature type="compositionally biased region" description="Polar residues" evidence="1">
    <location>
        <begin position="42"/>
        <end position="57"/>
    </location>
</feature>
<dbReference type="OrthoDB" id="4094942at2759"/>